<feature type="non-terminal residue" evidence="1">
    <location>
        <position position="1"/>
    </location>
</feature>
<gene>
    <name evidence="1" type="ORF">HaLaN_32294</name>
</gene>
<protein>
    <submittedName>
        <fullName evidence="1">Uncharacterized protein</fullName>
    </submittedName>
</protein>
<dbReference type="Proteomes" id="UP000485058">
    <property type="component" value="Unassembled WGS sequence"/>
</dbReference>
<evidence type="ECO:0000313" key="1">
    <source>
        <dbReference type="EMBL" id="GFH32985.1"/>
    </source>
</evidence>
<name>A0A6A0AKH6_HAELA</name>
<sequence length="108" mass="11712">MPSVTSLQRSCSPWGCMAARYGALPHACSVFSAAPPALLAQSCLQVLEHCQTIPQRPANEGDQGRCGARQELSGQLDAQFQLAARELMGDEFMDMVLGTKAMEVKWLD</sequence>
<keyword evidence="2" id="KW-1185">Reference proteome</keyword>
<proteinExistence type="predicted"/>
<feature type="non-terminal residue" evidence="1">
    <location>
        <position position="108"/>
    </location>
</feature>
<comment type="caution">
    <text evidence="1">The sequence shown here is derived from an EMBL/GenBank/DDBJ whole genome shotgun (WGS) entry which is preliminary data.</text>
</comment>
<dbReference type="EMBL" id="BLLF01007517">
    <property type="protein sequence ID" value="GFH32985.1"/>
    <property type="molecule type" value="Genomic_DNA"/>
</dbReference>
<organism evidence="1 2">
    <name type="scientific">Haematococcus lacustris</name>
    <name type="common">Green alga</name>
    <name type="synonym">Haematococcus pluvialis</name>
    <dbReference type="NCBI Taxonomy" id="44745"/>
    <lineage>
        <taxon>Eukaryota</taxon>
        <taxon>Viridiplantae</taxon>
        <taxon>Chlorophyta</taxon>
        <taxon>core chlorophytes</taxon>
        <taxon>Chlorophyceae</taxon>
        <taxon>CS clade</taxon>
        <taxon>Chlamydomonadales</taxon>
        <taxon>Haematococcaceae</taxon>
        <taxon>Haematococcus</taxon>
    </lineage>
</organism>
<dbReference type="AlphaFoldDB" id="A0A6A0AKH6"/>
<accession>A0A6A0AKH6</accession>
<reference evidence="1 2" key="1">
    <citation type="submission" date="2020-02" db="EMBL/GenBank/DDBJ databases">
        <title>Draft genome sequence of Haematococcus lacustris strain NIES-144.</title>
        <authorList>
            <person name="Morimoto D."/>
            <person name="Nakagawa S."/>
            <person name="Yoshida T."/>
            <person name="Sawayama S."/>
        </authorList>
    </citation>
    <scope>NUCLEOTIDE SEQUENCE [LARGE SCALE GENOMIC DNA]</scope>
    <source>
        <strain evidence="1 2">NIES-144</strain>
    </source>
</reference>
<evidence type="ECO:0000313" key="2">
    <source>
        <dbReference type="Proteomes" id="UP000485058"/>
    </source>
</evidence>